<evidence type="ECO:0000259" key="4">
    <source>
        <dbReference type="PROSITE" id="PS50102"/>
    </source>
</evidence>
<dbReference type="PROSITE" id="PS50158">
    <property type="entry name" value="ZF_CCHC"/>
    <property type="match status" value="1"/>
</dbReference>
<protein>
    <recommendedName>
        <fullName evidence="8">RNA-binding protein 4</fullName>
    </recommendedName>
</protein>
<evidence type="ECO:0000256" key="2">
    <source>
        <dbReference type="PROSITE-ProRule" id="PRU00047"/>
    </source>
</evidence>
<evidence type="ECO:0000313" key="7">
    <source>
        <dbReference type="Proteomes" id="UP000287033"/>
    </source>
</evidence>
<gene>
    <name evidence="6" type="ORF">chiPu_0019740</name>
</gene>
<dbReference type="SMART" id="SM00360">
    <property type="entry name" value="RRM"/>
    <property type="match status" value="2"/>
</dbReference>
<dbReference type="EMBL" id="BEZZ01002147">
    <property type="protein sequence ID" value="GCC21273.1"/>
    <property type="molecule type" value="Genomic_DNA"/>
</dbReference>
<organism evidence="6 7">
    <name type="scientific">Chiloscyllium punctatum</name>
    <name type="common">Brownbanded bambooshark</name>
    <name type="synonym">Hemiscyllium punctatum</name>
    <dbReference type="NCBI Taxonomy" id="137246"/>
    <lineage>
        <taxon>Eukaryota</taxon>
        <taxon>Metazoa</taxon>
        <taxon>Chordata</taxon>
        <taxon>Craniata</taxon>
        <taxon>Vertebrata</taxon>
        <taxon>Chondrichthyes</taxon>
        <taxon>Elasmobranchii</taxon>
        <taxon>Galeomorphii</taxon>
        <taxon>Galeoidea</taxon>
        <taxon>Orectolobiformes</taxon>
        <taxon>Hemiscylliidae</taxon>
        <taxon>Chiloscyllium</taxon>
    </lineage>
</organism>
<keyword evidence="2" id="KW-0479">Metal-binding</keyword>
<keyword evidence="2" id="KW-0862">Zinc</keyword>
<dbReference type="InterPro" id="IPR035979">
    <property type="entry name" value="RBD_domain_sf"/>
</dbReference>
<dbReference type="GO" id="GO:0003729">
    <property type="term" value="F:mRNA binding"/>
    <property type="evidence" value="ECO:0007669"/>
    <property type="project" value="TreeGrafter"/>
</dbReference>
<name>A0A401RT03_CHIPU</name>
<evidence type="ECO:0000256" key="1">
    <source>
        <dbReference type="ARBA" id="ARBA00022884"/>
    </source>
</evidence>
<evidence type="ECO:0000256" key="3">
    <source>
        <dbReference type="PROSITE-ProRule" id="PRU00176"/>
    </source>
</evidence>
<evidence type="ECO:0000259" key="5">
    <source>
        <dbReference type="PROSITE" id="PS50158"/>
    </source>
</evidence>
<proteinExistence type="predicted"/>
<dbReference type="Pfam" id="PF00076">
    <property type="entry name" value="RRM_1"/>
    <property type="match status" value="2"/>
</dbReference>
<keyword evidence="1 3" id="KW-0694">RNA-binding</keyword>
<keyword evidence="7" id="KW-1185">Reference proteome</keyword>
<dbReference type="InterPro" id="IPR012677">
    <property type="entry name" value="Nucleotide-bd_a/b_plait_sf"/>
</dbReference>
<sequence length="290" mass="33373">MKIFVGNIPSEGTVDELKTLFGYYGTVRECDIIRHYGFVHMDSAEEANQAIAALNQYELHGQKLNVAESRPRPAAVTKVYVGNLAGGCSNQELRAKFEEYGRVVECDIVKDYAFVHMEKEEDAMQAIASLDNQEFNGNKLRVQLSRSTYGKSGGQRDVCQRCGRQGHQARDCHSARYNQYSQYQYQAQYYPSYYSYYDYDYGQGSYYDYYEDYQTASAAAAYTPLEYVRERSPNRLGTSVVGANNCTLYERTRLSPLTVPKYQTEKFIDDSISRYDQFDYDNTTDTRYAQ</sequence>
<dbReference type="PANTHER" id="PTHR48025">
    <property type="entry name" value="OS02G0815200 PROTEIN"/>
    <property type="match status" value="1"/>
</dbReference>
<comment type="caution">
    <text evidence="6">The sequence shown here is derived from an EMBL/GenBank/DDBJ whole genome shotgun (WGS) entry which is preliminary data.</text>
</comment>
<keyword evidence="2" id="KW-0863">Zinc-finger</keyword>
<feature type="domain" description="RRM" evidence="4">
    <location>
        <begin position="77"/>
        <end position="147"/>
    </location>
</feature>
<feature type="domain" description="CCHC-type" evidence="5">
    <location>
        <begin position="159"/>
        <end position="172"/>
    </location>
</feature>
<evidence type="ECO:0008006" key="8">
    <source>
        <dbReference type="Google" id="ProtNLM"/>
    </source>
</evidence>
<accession>A0A401RT03</accession>
<dbReference type="InterPro" id="IPR000504">
    <property type="entry name" value="RRM_dom"/>
</dbReference>
<dbReference type="SUPFAM" id="SSF54928">
    <property type="entry name" value="RNA-binding domain, RBD"/>
    <property type="match status" value="2"/>
</dbReference>
<dbReference type="InterPro" id="IPR001878">
    <property type="entry name" value="Znf_CCHC"/>
</dbReference>
<dbReference type="Proteomes" id="UP000287033">
    <property type="component" value="Unassembled WGS sequence"/>
</dbReference>
<evidence type="ECO:0000313" key="6">
    <source>
        <dbReference type="EMBL" id="GCC21273.1"/>
    </source>
</evidence>
<dbReference type="PROSITE" id="PS50102">
    <property type="entry name" value="RRM"/>
    <property type="match status" value="2"/>
</dbReference>
<dbReference type="GO" id="GO:0005634">
    <property type="term" value="C:nucleus"/>
    <property type="evidence" value="ECO:0007669"/>
    <property type="project" value="TreeGrafter"/>
</dbReference>
<dbReference type="InterPro" id="IPR050502">
    <property type="entry name" value="Euk_RNA-bind_prot"/>
</dbReference>
<dbReference type="STRING" id="137246.A0A401RT03"/>
<feature type="domain" description="RRM" evidence="4">
    <location>
        <begin position="1"/>
        <end position="71"/>
    </location>
</feature>
<dbReference type="OrthoDB" id="79941at2759"/>
<dbReference type="AlphaFoldDB" id="A0A401RT03"/>
<dbReference type="Gene3D" id="3.30.70.330">
    <property type="match status" value="2"/>
</dbReference>
<dbReference type="OMA" id="CHSARYN"/>
<dbReference type="PANTHER" id="PTHR48025:SF1">
    <property type="entry name" value="RRM DOMAIN-CONTAINING PROTEIN"/>
    <property type="match status" value="1"/>
</dbReference>
<dbReference type="GO" id="GO:0008270">
    <property type="term" value="F:zinc ion binding"/>
    <property type="evidence" value="ECO:0007669"/>
    <property type="project" value="UniProtKB-KW"/>
</dbReference>
<dbReference type="CDD" id="cd12343">
    <property type="entry name" value="RRM1_2_CoAA_like"/>
    <property type="match status" value="1"/>
</dbReference>
<reference evidence="6 7" key="1">
    <citation type="journal article" date="2018" name="Nat. Ecol. Evol.">
        <title>Shark genomes provide insights into elasmobranch evolution and the origin of vertebrates.</title>
        <authorList>
            <person name="Hara Y"/>
            <person name="Yamaguchi K"/>
            <person name="Onimaru K"/>
            <person name="Kadota M"/>
            <person name="Koyanagi M"/>
            <person name="Keeley SD"/>
            <person name="Tatsumi K"/>
            <person name="Tanaka K"/>
            <person name="Motone F"/>
            <person name="Kageyama Y"/>
            <person name="Nozu R"/>
            <person name="Adachi N"/>
            <person name="Nishimura O"/>
            <person name="Nakagawa R"/>
            <person name="Tanegashima C"/>
            <person name="Kiyatake I"/>
            <person name="Matsumoto R"/>
            <person name="Murakumo K"/>
            <person name="Nishida K"/>
            <person name="Terakita A"/>
            <person name="Kuratani S"/>
            <person name="Sato K"/>
            <person name="Hyodo S Kuraku.S."/>
        </authorList>
    </citation>
    <scope>NUCLEOTIDE SEQUENCE [LARGE SCALE GENOMIC DNA]</scope>
</reference>